<dbReference type="SUPFAM" id="SSF51735">
    <property type="entry name" value="NAD(P)-binding Rossmann-fold domains"/>
    <property type="match status" value="1"/>
</dbReference>
<dbReference type="EMBL" id="OU963865">
    <property type="protein sequence ID" value="CAH0388140.1"/>
    <property type="molecule type" value="Genomic_DNA"/>
</dbReference>
<dbReference type="PRINTS" id="PR00080">
    <property type="entry name" value="SDRFAMILY"/>
</dbReference>
<evidence type="ECO:0000256" key="2">
    <source>
        <dbReference type="ARBA" id="ARBA00006484"/>
    </source>
</evidence>
<accession>A0A9P0F3H7</accession>
<comment type="function">
    <text evidence="9">Catalyzes the reduction of all-trans-retinal to all-trans-retinol in the presence of NADPH.</text>
</comment>
<proteinExistence type="inferred from homology"/>
<evidence type="ECO:0000313" key="14">
    <source>
        <dbReference type="EMBL" id="CAH0388140.1"/>
    </source>
</evidence>
<protein>
    <recommendedName>
        <fullName evidence="10">Short-chain dehydrogenase/reductase 3</fullName>
    </recommendedName>
    <alternativeName>
        <fullName evidence="11">Retinal short-chain dehydrogenase/reductase 1</fullName>
    </alternativeName>
</protein>
<dbReference type="OrthoDB" id="5840532at2759"/>
<evidence type="ECO:0000256" key="12">
    <source>
        <dbReference type="RuleBase" id="RU000363"/>
    </source>
</evidence>
<keyword evidence="15" id="KW-1185">Reference proteome</keyword>
<keyword evidence="8 13" id="KW-0472">Membrane</keyword>
<evidence type="ECO:0000256" key="7">
    <source>
        <dbReference type="ARBA" id="ARBA00023098"/>
    </source>
</evidence>
<comment type="subcellular location">
    <subcellularLocation>
        <location evidence="1">Membrane</location>
        <topology evidence="1">Multi-pass membrane protein</topology>
    </subcellularLocation>
</comment>
<sequence length="304" mass="33883">MNYPVLFVKSIIGFFYSVYSFLVYIFQLLGFLRVPKKSLKGQLALVTGAGRGLGREISILLAKKGCTVACVDINEEGCQETVSIINRDFKLEAAKAYKADVASREAWTELAKQIAAQQGEVDILVNNAGIVASHSILEASDDLIEKMFDVNLKSHFWSIRTFLPKMLKRNQGHICAISSIAAHTKAANMTTYAATKYGVTGLMENLRIELKQMPNNNVKTTVVHPYFIDSSPINVKHWEVKTDLPSVSLQDVARATVSGIQKNQHTVAYPFYVYALCLAVKCIPQPASDYWYESFQVELSDKKD</sequence>
<dbReference type="KEGG" id="btab:109033534"/>
<dbReference type="PRINTS" id="PR00081">
    <property type="entry name" value="GDHRDH"/>
</dbReference>
<evidence type="ECO:0000256" key="13">
    <source>
        <dbReference type="SAM" id="Phobius"/>
    </source>
</evidence>
<reference evidence="14" key="1">
    <citation type="submission" date="2021-12" db="EMBL/GenBank/DDBJ databases">
        <authorList>
            <person name="King R."/>
        </authorList>
    </citation>
    <scope>NUCLEOTIDE SEQUENCE</scope>
</reference>
<evidence type="ECO:0000256" key="1">
    <source>
        <dbReference type="ARBA" id="ARBA00004141"/>
    </source>
</evidence>
<keyword evidence="3 13" id="KW-0812">Transmembrane</keyword>
<dbReference type="GO" id="GO:0016020">
    <property type="term" value="C:membrane"/>
    <property type="evidence" value="ECO:0007669"/>
    <property type="project" value="UniProtKB-SubCell"/>
</dbReference>
<dbReference type="PROSITE" id="PS00061">
    <property type="entry name" value="ADH_SHORT"/>
    <property type="match status" value="1"/>
</dbReference>
<organism evidence="14 15">
    <name type="scientific">Bemisia tabaci</name>
    <name type="common">Sweetpotato whitefly</name>
    <name type="synonym">Aleurodes tabaci</name>
    <dbReference type="NCBI Taxonomy" id="7038"/>
    <lineage>
        <taxon>Eukaryota</taxon>
        <taxon>Metazoa</taxon>
        <taxon>Ecdysozoa</taxon>
        <taxon>Arthropoda</taxon>
        <taxon>Hexapoda</taxon>
        <taxon>Insecta</taxon>
        <taxon>Pterygota</taxon>
        <taxon>Neoptera</taxon>
        <taxon>Paraneoptera</taxon>
        <taxon>Hemiptera</taxon>
        <taxon>Sternorrhyncha</taxon>
        <taxon>Aleyrodoidea</taxon>
        <taxon>Aleyrodidae</taxon>
        <taxon>Aleyrodinae</taxon>
        <taxon>Bemisia</taxon>
    </lineage>
</organism>
<dbReference type="InterPro" id="IPR002347">
    <property type="entry name" value="SDR_fam"/>
</dbReference>
<evidence type="ECO:0000256" key="8">
    <source>
        <dbReference type="ARBA" id="ARBA00023136"/>
    </source>
</evidence>
<evidence type="ECO:0000256" key="9">
    <source>
        <dbReference type="ARBA" id="ARBA00059620"/>
    </source>
</evidence>
<evidence type="ECO:0000313" key="15">
    <source>
        <dbReference type="Proteomes" id="UP001152759"/>
    </source>
</evidence>
<keyword evidence="4" id="KW-0521">NADP</keyword>
<dbReference type="Proteomes" id="UP001152759">
    <property type="component" value="Chromosome 4"/>
</dbReference>
<name>A0A9P0F3H7_BEMTA</name>
<evidence type="ECO:0000256" key="5">
    <source>
        <dbReference type="ARBA" id="ARBA00022989"/>
    </source>
</evidence>
<dbReference type="GO" id="GO:0052650">
    <property type="term" value="F:all-trans-retinol dehydrogenase (NADP+) activity"/>
    <property type="evidence" value="ECO:0007669"/>
    <property type="project" value="UniProtKB-ARBA"/>
</dbReference>
<gene>
    <name evidence="14" type="ORF">BEMITA_LOCUS7078</name>
</gene>
<feature type="transmembrane region" description="Helical" evidence="13">
    <location>
        <begin position="6"/>
        <end position="32"/>
    </location>
</feature>
<keyword evidence="5 13" id="KW-1133">Transmembrane helix</keyword>
<keyword evidence="7" id="KW-0443">Lipid metabolism</keyword>
<comment type="similarity">
    <text evidence="2 12">Belongs to the short-chain dehydrogenases/reductases (SDR) family.</text>
</comment>
<dbReference type="Pfam" id="PF00106">
    <property type="entry name" value="adh_short"/>
    <property type="match status" value="1"/>
</dbReference>
<dbReference type="InterPro" id="IPR036291">
    <property type="entry name" value="NAD(P)-bd_dom_sf"/>
</dbReference>
<dbReference type="PANTHER" id="PTHR24322:SF748">
    <property type="entry name" value="FI23927P1-RELATED"/>
    <property type="match status" value="1"/>
</dbReference>
<dbReference type="FunFam" id="3.40.50.720:FF:000131">
    <property type="entry name" value="Short-chain dehydrogenase/reductase 3"/>
    <property type="match status" value="1"/>
</dbReference>
<dbReference type="InterPro" id="IPR020904">
    <property type="entry name" value="Sc_DH/Rdtase_CS"/>
</dbReference>
<evidence type="ECO:0000256" key="11">
    <source>
        <dbReference type="ARBA" id="ARBA00082544"/>
    </source>
</evidence>
<evidence type="ECO:0000256" key="4">
    <source>
        <dbReference type="ARBA" id="ARBA00022857"/>
    </source>
</evidence>
<evidence type="ECO:0000256" key="6">
    <source>
        <dbReference type="ARBA" id="ARBA00023002"/>
    </source>
</evidence>
<keyword evidence="6" id="KW-0560">Oxidoreductase</keyword>
<evidence type="ECO:0000256" key="3">
    <source>
        <dbReference type="ARBA" id="ARBA00022692"/>
    </source>
</evidence>
<dbReference type="AlphaFoldDB" id="A0A9P0F3H7"/>
<dbReference type="Gene3D" id="3.40.50.720">
    <property type="entry name" value="NAD(P)-binding Rossmann-like Domain"/>
    <property type="match status" value="1"/>
</dbReference>
<dbReference type="GO" id="GO:0005811">
    <property type="term" value="C:lipid droplet"/>
    <property type="evidence" value="ECO:0007669"/>
    <property type="project" value="TreeGrafter"/>
</dbReference>
<dbReference type="PANTHER" id="PTHR24322">
    <property type="entry name" value="PKSB"/>
    <property type="match status" value="1"/>
</dbReference>
<evidence type="ECO:0000256" key="10">
    <source>
        <dbReference type="ARBA" id="ARBA00068717"/>
    </source>
</evidence>